<comment type="caution">
    <text evidence="1">The sequence shown here is derived from an EMBL/GenBank/DDBJ whole genome shotgun (WGS) entry which is preliminary data.</text>
</comment>
<dbReference type="EMBL" id="AEQN01000022">
    <property type="protein sequence ID" value="EFV01312.1"/>
    <property type="molecule type" value="Genomic_DNA"/>
</dbReference>
<reference evidence="1 2" key="1">
    <citation type="submission" date="2010-12" db="EMBL/GenBank/DDBJ databases">
        <authorList>
            <person name="Muzny D."/>
            <person name="Qin X."/>
            <person name="Deng J."/>
            <person name="Jiang H."/>
            <person name="Liu Y."/>
            <person name="Qu J."/>
            <person name="Song X.-Z."/>
            <person name="Zhang L."/>
            <person name="Thornton R."/>
            <person name="Coyle M."/>
            <person name="Francisco L."/>
            <person name="Jackson L."/>
            <person name="Javaid M."/>
            <person name="Korchina V."/>
            <person name="Kovar C."/>
            <person name="Mata R."/>
            <person name="Mathew T."/>
            <person name="Ngo R."/>
            <person name="Nguyen L."/>
            <person name="Nguyen N."/>
            <person name="Okwuonu G."/>
            <person name="Ongeri F."/>
            <person name="Pham C."/>
            <person name="Simmons D."/>
            <person name="Wilczek-Boney K."/>
            <person name="Hale W."/>
            <person name="Jakkamsetti A."/>
            <person name="Pham P."/>
            <person name="Ruth R."/>
            <person name="San Lucas F."/>
            <person name="Warren J."/>
            <person name="Zhang J."/>
            <person name="Zhao Z."/>
            <person name="Zhou C."/>
            <person name="Zhu D."/>
            <person name="Lee S."/>
            <person name="Bess C."/>
            <person name="Blankenburg K."/>
            <person name="Forbes L."/>
            <person name="Fu Q."/>
            <person name="Gubbala S."/>
            <person name="Hirani K."/>
            <person name="Jayaseelan J.C."/>
            <person name="Lara F."/>
            <person name="Munidasa M."/>
            <person name="Palculict T."/>
            <person name="Patil S."/>
            <person name="Pu L.-L."/>
            <person name="Saada N."/>
            <person name="Tang L."/>
            <person name="Weissenberger G."/>
            <person name="Zhu Y."/>
            <person name="Hemphill L."/>
            <person name="Shang Y."/>
            <person name="Youmans B."/>
            <person name="Ayvaz T."/>
            <person name="Ross M."/>
            <person name="Santibanez J."/>
            <person name="Aqrawi P."/>
            <person name="Gross S."/>
            <person name="Joshi V."/>
            <person name="Fowler G."/>
            <person name="Nazareth L."/>
            <person name="Reid J."/>
            <person name="Worley K."/>
            <person name="Petrosino J."/>
            <person name="Highlander S."/>
            <person name="Gibbs R."/>
        </authorList>
    </citation>
    <scope>NUCLEOTIDE SEQUENCE [LARGE SCALE GENOMIC DNA]</scope>
    <source>
        <strain evidence="1 2">ATCC 23263</strain>
    </source>
</reference>
<protein>
    <submittedName>
        <fullName evidence="1">Uncharacterized protein</fullName>
    </submittedName>
</protein>
<dbReference type="STRING" id="887929.HMP0721_1693"/>
<evidence type="ECO:0000313" key="2">
    <source>
        <dbReference type="Proteomes" id="UP000004754"/>
    </source>
</evidence>
<dbReference type="HOGENOM" id="CLU_3187848_0_0_9"/>
<gene>
    <name evidence="1" type="ORF">HMP0721_1693</name>
</gene>
<keyword evidence="2" id="KW-1185">Reference proteome</keyword>
<dbReference type="AlphaFoldDB" id="E6MHY8"/>
<sequence length="46" mass="5633">MEIIFVKNVKSDIHPAILKLWKRNRIKLTQFQHEGRIEDVKDYQPR</sequence>
<organism evidence="1 2">
    <name type="scientific">Pseudoramibacter alactolyticus ATCC 23263</name>
    <dbReference type="NCBI Taxonomy" id="887929"/>
    <lineage>
        <taxon>Bacteria</taxon>
        <taxon>Bacillati</taxon>
        <taxon>Bacillota</taxon>
        <taxon>Clostridia</taxon>
        <taxon>Eubacteriales</taxon>
        <taxon>Eubacteriaceae</taxon>
        <taxon>Pseudoramibacter</taxon>
    </lineage>
</organism>
<dbReference type="Proteomes" id="UP000004754">
    <property type="component" value="Unassembled WGS sequence"/>
</dbReference>
<name>E6MHY8_9FIRM</name>
<proteinExistence type="predicted"/>
<accession>E6MHY8</accession>
<evidence type="ECO:0000313" key="1">
    <source>
        <dbReference type="EMBL" id="EFV01312.1"/>
    </source>
</evidence>